<evidence type="ECO:0000256" key="1">
    <source>
        <dbReference type="ARBA" id="ARBA00001362"/>
    </source>
</evidence>
<dbReference type="Pfam" id="PF01427">
    <property type="entry name" value="Peptidase_M15"/>
    <property type="match status" value="1"/>
</dbReference>
<dbReference type="OrthoDB" id="9801430at2"/>
<feature type="binding site" evidence="9">
    <location>
        <position position="220"/>
    </location>
    <ligand>
        <name>Zn(2+)</name>
        <dbReference type="ChEBI" id="CHEBI:29105"/>
        <note>catalytic</note>
    </ligand>
</feature>
<feature type="chain" id="PRO_5012263069" description="D-alanyl-D-alanine dipeptidase" evidence="11">
    <location>
        <begin position="26"/>
        <end position="306"/>
    </location>
</feature>
<evidence type="ECO:0000256" key="4">
    <source>
        <dbReference type="ARBA" id="ARBA00022801"/>
    </source>
</evidence>
<dbReference type="Gene3D" id="3.30.1380.10">
    <property type="match status" value="1"/>
</dbReference>
<dbReference type="EC" id="3.4.13.22" evidence="9"/>
<evidence type="ECO:0000256" key="6">
    <source>
        <dbReference type="ARBA" id="ARBA00022997"/>
    </source>
</evidence>
<keyword evidence="4 9" id="KW-0378">Hydrolase</keyword>
<evidence type="ECO:0000313" key="13">
    <source>
        <dbReference type="Proteomes" id="UP000215145"/>
    </source>
</evidence>
<keyword evidence="5 9" id="KW-0862">Zinc</keyword>
<keyword evidence="7 9" id="KW-0482">Metalloprotease</keyword>
<dbReference type="GO" id="GO:0008237">
    <property type="term" value="F:metallopeptidase activity"/>
    <property type="evidence" value="ECO:0007669"/>
    <property type="project" value="UniProtKB-KW"/>
</dbReference>
<comment type="caution">
    <text evidence="12">The sequence shown here is derived from an EMBL/GenBank/DDBJ whole genome shotgun (WGS) entry which is preliminary data.</text>
</comment>
<proteinExistence type="inferred from homology"/>
<dbReference type="RefSeq" id="WP_089526285.1">
    <property type="nucleotide sequence ID" value="NZ_NMUQ01000003.1"/>
</dbReference>
<reference evidence="12 13" key="1">
    <citation type="submission" date="2017-07" db="EMBL/GenBank/DDBJ databases">
        <title>Paenibacillus herberti R33 genome sequencing and assembly.</title>
        <authorList>
            <person name="Su W."/>
        </authorList>
    </citation>
    <scope>NUCLEOTIDE SEQUENCE [LARGE SCALE GENOMIC DNA]</scope>
    <source>
        <strain evidence="12 13">R33</strain>
    </source>
</reference>
<evidence type="ECO:0000256" key="3">
    <source>
        <dbReference type="ARBA" id="ARBA00022723"/>
    </source>
</evidence>
<dbReference type="SUPFAM" id="SSF55166">
    <property type="entry name" value="Hedgehog/DD-peptidase"/>
    <property type="match status" value="1"/>
</dbReference>
<feature type="signal peptide" evidence="11">
    <location>
        <begin position="1"/>
        <end position="25"/>
    </location>
</feature>
<dbReference type="PANTHER" id="PTHR43126:SF1">
    <property type="entry name" value="D-ALANYL-D-ALANINE DIPEPTIDASE"/>
    <property type="match status" value="1"/>
</dbReference>
<dbReference type="InterPro" id="IPR000755">
    <property type="entry name" value="A_A_dipeptidase"/>
</dbReference>
<dbReference type="GO" id="GO:0006508">
    <property type="term" value="P:proteolysis"/>
    <property type="evidence" value="ECO:0007669"/>
    <property type="project" value="UniProtKB-KW"/>
</dbReference>
<evidence type="ECO:0000256" key="7">
    <source>
        <dbReference type="ARBA" id="ARBA00023049"/>
    </source>
</evidence>
<name>A0A229NUL4_9BACL</name>
<comment type="function">
    <text evidence="9">Catalyzes hydrolysis of the D-alanyl-D-alanine dipeptide.</text>
</comment>
<dbReference type="Proteomes" id="UP000215145">
    <property type="component" value="Unassembled WGS sequence"/>
</dbReference>
<keyword evidence="8" id="KW-0961">Cell wall biogenesis/degradation</keyword>
<dbReference type="CDD" id="cd14817">
    <property type="entry name" value="D-Ala-D-Ala_dipeptidase_VanX"/>
    <property type="match status" value="1"/>
</dbReference>
<comment type="cofactor">
    <cofactor evidence="9">
        <name>Zn(2+)</name>
        <dbReference type="ChEBI" id="CHEBI:29105"/>
    </cofactor>
    <text evidence="9">Binds 1 zinc ion per subunit.</text>
</comment>
<accession>A0A229NUL4</accession>
<evidence type="ECO:0000256" key="11">
    <source>
        <dbReference type="SAM" id="SignalP"/>
    </source>
</evidence>
<dbReference type="HAMAP" id="MF_01924">
    <property type="entry name" value="A_A_dipeptidase"/>
    <property type="match status" value="1"/>
</dbReference>
<comment type="catalytic activity">
    <reaction evidence="1 9">
        <text>D-alanyl-D-alanine + H2O = 2 D-alanine</text>
        <dbReference type="Rhea" id="RHEA:20661"/>
        <dbReference type="ChEBI" id="CHEBI:15377"/>
        <dbReference type="ChEBI" id="CHEBI:57416"/>
        <dbReference type="ChEBI" id="CHEBI:57822"/>
        <dbReference type="EC" id="3.4.13.22"/>
    </reaction>
</comment>
<dbReference type="GO" id="GO:0160237">
    <property type="term" value="F:D-Ala-D-Ala dipeptidase activity"/>
    <property type="evidence" value="ECO:0007669"/>
    <property type="project" value="UniProtKB-EC"/>
</dbReference>
<sequence length="306" mass="33710">MRLTYIKTVALSAALTLLPAGCGLANSGTESRDLQSLSPPQAKSGQPGPAASAPGATQQKPPVPSQQPLPSTKPAAKLSLTASPEPSAKPNVKGEKQTVERKRKLPAGFLYLDEVIPNAQYEIRYYGEFNFIGKRLNGYNAPLAVMTEQAAGALNGVHKSLSAKGYGLKIFDAYRPVKTVKQFVAWSKDEGDTKMKQEFYPEVDKSKTFKLGYISSRSGHSRGSTVDLTLYHLATGKEVDMGSPFDFFGDISSHGTKKISKEQALARSVLKRAMEQGGFKPYSKEWWHYTMEKEPYPKRYFDFNIE</sequence>
<dbReference type="GO" id="GO:0008270">
    <property type="term" value="F:zinc ion binding"/>
    <property type="evidence" value="ECO:0007669"/>
    <property type="project" value="UniProtKB-UniRule"/>
</dbReference>
<keyword evidence="11" id="KW-0732">Signal</keyword>
<evidence type="ECO:0000256" key="2">
    <source>
        <dbReference type="ARBA" id="ARBA00022670"/>
    </source>
</evidence>
<feature type="binding site" evidence="9">
    <location>
        <position position="227"/>
    </location>
    <ligand>
        <name>Zn(2+)</name>
        <dbReference type="ChEBI" id="CHEBI:29105"/>
        <note>catalytic</note>
    </ligand>
</feature>
<protein>
    <recommendedName>
        <fullName evidence="9">D-alanyl-D-alanine dipeptidase</fullName>
        <shortName evidence="9">D-Ala-D-Ala dipeptidase</shortName>
        <ecNumber evidence="9">3.4.13.22</ecNumber>
    </recommendedName>
</protein>
<evidence type="ECO:0000256" key="5">
    <source>
        <dbReference type="ARBA" id="ARBA00022833"/>
    </source>
</evidence>
<evidence type="ECO:0000256" key="9">
    <source>
        <dbReference type="HAMAP-Rule" id="MF_01924"/>
    </source>
</evidence>
<feature type="region of interest" description="Disordered" evidence="10">
    <location>
        <begin position="27"/>
        <end position="99"/>
    </location>
</feature>
<comment type="similarity">
    <text evidence="9">Belongs to the peptidase M15D family.</text>
</comment>
<evidence type="ECO:0000256" key="10">
    <source>
        <dbReference type="SAM" id="MobiDB-lite"/>
    </source>
</evidence>
<feature type="compositionally biased region" description="Low complexity" evidence="10">
    <location>
        <begin position="44"/>
        <end position="59"/>
    </location>
</feature>
<evidence type="ECO:0000313" key="12">
    <source>
        <dbReference type="EMBL" id="OXM13581.1"/>
    </source>
</evidence>
<dbReference type="AlphaFoldDB" id="A0A229NUL4"/>
<feature type="compositionally biased region" description="Polar residues" evidence="10">
    <location>
        <begin position="27"/>
        <end position="43"/>
    </location>
</feature>
<feature type="site" description="Transition state stabilizer" evidence="9">
    <location>
        <position position="175"/>
    </location>
</feature>
<dbReference type="InterPro" id="IPR009045">
    <property type="entry name" value="Zn_M74/Hedgehog-like"/>
</dbReference>
<organism evidence="12 13">
    <name type="scientific">Paenibacillus herberti</name>
    <dbReference type="NCBI Taxonomy" id="1619309"/>
    <lineage>
        <taxon>Bacteria</taxon>
        <taxon>Bacillati</taxon>
        <taxon>Bacillota</taxon>
        <taxon>Bacilli</taxon>
        <taxon>Bacillales</taxon>
        <taxon>Paenibacillaceae</taxon>
        <taxon>Paenibacillus</taxon>
    </lineage>
</organism>
<keyword evidence="3 9" id="KW-0479">Metal-binding</keyword>
<dbReference type="PANTHER" id="PTHR43126">
    <property type="entry name" value="D-ALANYL-D-ALANINE DIPEPTIDASE"/>
    <property type="match status" value="1"/>
</dbReference>
<dbReference type="EMBL" id="NMUQ01000003">
    <property type="protein sequence ID" value="OXM13581.1"/>
    <property type="molecule type" value="Genomic_DNA"/>
</dbReference>
<keyword evidence="6 9" id="KW-0224">Dipeptidase</keyword>
<gene>
    <name evidence="12" type="ORF">CGZ75_21345</name>
</gene>
<keyword evidence="2 9" id="KW-0645">Protease</keyword>
<dbReference type="GO" id="GO:0071555">
    <property type="term" value="P:cell wall organization"/>
    <property type="evidence" value="ECO:0007669"/>
    <property type="project" value="UniProtKB-KW"/>
</dbReference>
<keyword evidence="13" id="KW-1185">Reference proteome</keyword>
<feature type="binding site" evidence="9">
    <location>
        <position position="288"/>
    </location>
    <ligand>
        <name>Zn(2+)</name>
        <dbReference type="ChEBI" id="CHEBI:29105"/>
        <note>catalytic</note>
    </ligand>
</feature>
<evidence type="ECO:0000256" key="8">
    <source>
        <dbReference type="ARBA" id="ARBA00023316"/>
    </source>
</evidence>
<feature type="active site" description="Proton donor/acceptor" evidence="9">
    <location>
        <position position="285"/>
    </location>
</feature>